<name>A0A1G6RSQ4_9ACTN</name>
<dbReference type="STRING" id="1190417.SAMN05660690_3293"/>
<evidence type="ECO:0000313" key="1">
    <source>
        <dbReference type="EMBL" id="SDD06997.1"/>
    </source>
</evidence>
<reference evidence="2" key="1">
    <citation type="submission" date="2016-10" db="EMBL/GenBank/DDBJ databases">
        <authorList>
            <person name="Varghese N."/>
            <person name="Submissions S."/>
        </authorList>
    </citation>
    <scope>NUCLEOTIDE SEQUENCE [LARGE SCALE GENOMIC DNA]</scope>
    <source>
        <strain evidence="2">DSM 45421</strain>
    </source>
</reference>
<proteinExistence type="predicted"/>
<organism evidence="1 2">
    <name type="scientific">Geodermatophilus telluris</name>
    <dbReference type="NCBI Taxonomy" id="1190417"/>
    <lineage>
        <taxon>Bacteria</taxon>
        <taxon>Bacillati</taxon>
        <taxon>Actinomycetota</taxon>
        <taxon>Actinomycetes</taxon>
        <taxon>Geodermatophilales</taxon>
        <taxon>Geodermatophilaceae</taxon>
        <taxon>Geodermatophilus</taxon>
    </lineage>
</organism>
<dbReference type="AlphaFoldDB" id="A0A1G6RSQ4"/>
<dbReference type="EMBL" id="FMZF01000005">
    <property type="protein sequence ID" value="SDD06997.1"/>
    <property type="molecule type" value="Genomic_DNA"/>
</dbReference>
<evidence type="ECO:0000313" key="2">
    <source>
        <dbReference type="Proteomes" id="UP000199416"/>
    </source>
</evidence>
<gene>
    <name evidence="1" type="ORF">SAMN05660690_3293</name>
</gene>
<accession>A0A1G6RSQ4</accession>
<sequence length="167" mass="17467">MAPVTSLLAHRCRAVVSTLAEGVAVGAVLASRNAPPWSPARVRTCAGAVALVVADQLSGELPAALREFRRTGEVPPTPAHERRALVRAGVSGWAVGLLLWALDRPAQRALARRGVLRPHRWLGAAGGLAHAAAVAPVHWRLAADRAAAEVEREASVEAELQAMAAGR</sequence>
<keyword evidence="2" id="KW-1185">Reference proteome</keyword>
<protein>
    <submittedName>
        <fullName evidence="1">Uncharacterized protein</fullName>
    </submittedName>
</protein>
<dbReference type="Proteomes" id="UP000199416">
    <property type="component" value="Unassembled WGS sequence"/>
</dbReference>